<dbReference type="InterPro" id="IPR050807">
    <property type="entry name" value="TransReg_Diox_bact_type"/>
</dbReference>
<keyword evidence="2" id="KW-0238">DNA-binding</keyword>
<dbReference type="PANTHER" id="PTHR46797:SF23">
    <property type="entry name" value="HTH-TYPE TRANSCRIPTIONAL REGULATOR SUTR"/>
    <property type="match status" value="1"/>
</dbReference>
<dbReference type="CDD" id="cd00093">
    <property type="entry name" value="HTH_XRE"/>
    <property type="match status" value="1"/>
</dbReference>
<accession>A0A5M6AA34</accession>
<dbReference type="RefSeq" id="WP_007213133.1">
    <property type="nucleotide sequence ID" value="NZ_JAFEKG010000003.1"/>
</dbReference>
<proteinExistence type="predicted"/>
<feature type="domain" description="HTH cro/C1-type" evidence="4">
    <location>
        <begin position="19"/>
        <end position="73"/>
    </location>
</feature>
<gene>
    <name evidence="5" type="ORF">F2Y86_09530</name>
</gene>
<keyword evidence="3" id="KW-0804">Transcription</keyword>
<keyword evidence="1" id="KW-0805">Transcription regulation</keyword>
<sequence>MKPIDNYDKQYLLALGKRIKFFREEKGVSQEQLAAICNVHRTYIGMLERAERNATIISIIKVAKGLNIPLVKLLENLENEY</sequence>
<dbReference type="AlphaFoldDB" id="A0A5M6AA34"/>
<comment type="caution">
    <text evidence="5">The sequence shown here is derived from an EMBL/GenBank/DDBJ whole genome shotgun (WGS) entry which is preliminary data.</text>
</comment>
<dbReference type="PANTHER" id="PTHR46797">
    <property type="entry name" value="HTH-TYPE TRANSCRIPTIONAL REGULATOR"/>
    <property type="match status" value="1"/>
</dbReference>
<dbReference type="Gene3D" id="1.10.260.40">
    <property type="entry name" value="lambda repressor-like DNA-binding domains"/>
    <property type="match status" value="1"/>
</dbReference>
<protein>
    <submittedName>
        <fullName evidence="5">Helix-turn-helix transcriptional regulator</fullName>
    </submittedName>
</protein>
<organism evidence="5 6">
    <name type="scientific">Bacteroides cellulosilyticus</name>
    <dbReference type="NCBI Taxonomy" id="246787"/>
    <lineage>
        <taxon>Bacteria</taxon>
        <taxon>Pseudomonadati</taxon>
        <taxon>Bacteroidota</taxon>
        <taxon>Bacteroidia</taxon>
        <taxon>Bacteroidales</taxon>
        <taxon>Bacteroidaceae</taxon>
        <taxon>Bacteroides</taxon>
    </lineage>
</organism>
<dbReference type="EMBL" id="VVYW01000007">
    <property type="protein sequence ID" value="KAA5409385.1"/>
    <property type="molecule type" value="Genomic_DNA"/>
</dbReference>
<dbReference type="GO" id="GO:0003700">
    <property type="term" value="F:DNA-binding transcription factor activity"/>
    <property type="evidence" value="ECO:0007669"/>
    <property type="project" value="TreeGrafter"/>
</dbReference>
<evidence type="ECO:0000313" key="5">
    <source>
        <dbReference type="EMBL" id="KAA5409385.1"/>
    </source>
</evidence>
<dbReference type="SMART" id="SM00530">
    <property type="entry name" value="HTH_XRE"/>
    <property type="match status" value="1"/>
</dbReference>
<evidence type="ECO:0000313" key="6">
    <source>
        <dbReference type="Proteomes" id="UP000325055"/>
    </source>
</evidence>
<evidence type="ECO:0000259" key="4">
    <source>
        <dbReference type="PROSITE" id="PS50943"/>
    </source>
</evidence>
<name>A0A5M6AA34_9BACE</name>
<dbReference type="InterPro" id="IPR010982">
    <property type="entry name" value="Lambda_DNA-bd_dom_sf"/>
</dbReference>
<dbReference type="InterPro" id="IPR001387">
    <property type="entry name" value="Cro/C1-type_HTH"/>
</dbReference>
<dbReference type="Proteomes" id="UP000325055">
    <property type="component" value="Unassembled WGS sequence"/>
</dbReference>
<evidence type="ECO:0000256" key="2">
    <source>
        <dbReference type="ARBA" id="ARBA00023125"/>
    </source>
</evidence>
<dbReference type="PROSITE" id="PS50943">
    <property type="entry name" value="HTH_CROC1"/>
    <property type="match status" value="1"/>
</dbReference>
<evidence type="ECO:0000256" key="1">
    <source>
        <dbReference type="ARBA" id="ARBA00023015"/>
    </source>
</evidence>
<dbReference type="GO" id="GO:0003677">
    <property type="term" value="F:DNA binding"/>
    <property type="evidence" value="ECO:0007669"/>
    <property type="project" value="UniProtKB-KW"/>
</dbReference>
<reference evidence="5 6" key="1">
    <citation type="journal article" date="2019" name="Nat. Med.">
        <title>A library of human gut bacterial isolates paired with longitudinal multiomics data enables mechanistic microbiome research.</title>
        <authorList>
            <person name="Poyet M."/>
            <person name="Groussin M."/>
            <person name="Gibbons S.M."/>
            <person name="Avila-Pacheco J."/>
            <person name="Jiang X."/>
            <person name="Kearney S.M."/>
            <person name="Perrotta A.R."/>
            <person name="Berdy B."/>
            <person name="Zhao S."/>
            <person name="Lieberman T.D."/>
            <person name="Swanson P.K."/>
            <person name="Smith M."/>
            <person name="Roesemann S."/>
            <person name="Alexander J.E."/>
            <person name="Rich S.A."/>
            <person name="Livny J."/>
            <person name="Vlamakis H."/>
            <person name="Clish C."/>
            <person name="Bullock K."/>
            <person name="Deik A."/>
            <person name="Scott J."/>
            <person name="Pierce K.A."/>
            <person name="Xavier R.J."/>
            <person name="Alm E.J."/>
        </authorList>
    </citation>
    <scope>NUCLEOTIDE SEQUENCE [LARGE SCALE GENOMIC DNA]</scope>
    <source>
        <strain evidence="5 6">BIOML-A7</strain>
    </source>
</reference>
<dbReference type="SUPFAM" id="SSF47413">
    <property type="entry name" value="lambda repressor-like DNA-binding domains"/>
    <property type="match status" value="1"/>
</dbReference>
<dbReference type="GO" id="GO:0005829">
    <property type="term" value="C:cytosol"/>
    <property type="evidence" value="ECO:0007669"/>
    <property type="project" value="TreeGrafter"/>
</dbReference>
<dbReference type="Pfam" id="PF01381">
    <property type="entry name" value="HTH_3"/>
    <property type="match status" value="1"/>
</dbReference>
<evidence type="ECO:0000256" key="3">
    <source>
        <dbReference type="ARBA" id="ARBA00023163"/>
    </source>
</evidence>